<organism evidence="15 16">
    <name type="scientific">Branchiostoma lanceolatum</name>
    <name type="common">Common lancelet</name>
    <name type="synonym">Amphioxus lanceolatum</name>
    <dbReference type="NCBI Taxonomy" id="7740"/>
    <lineage>
        <taxon>Eukaryota</taxon>
        <taxon>Metazoa</taxon>
        <taxon>Chordata</taxon>
        <taxon>Cephalochordata</taxon>
        <taxon>Leptocardii</taxon>
        <taxon>Amphioxiformes</taxon>
        <taxon>Branchiostomatidae</taxon>
        <taxon>Branchiostoma</taxon>
    </lineage>
</organism>
<evidence type="ECO:0000256" key="7">
    <source>
        <dbReference type="ARBA" id="ARBA00023180"/>
    </source>
</evidence>
<evidence type="ECO:0000256" key="9">
    <source>
        <dbReference type="PROSITE-ProRule" id="PRU00302"/>
    </source>
</evidence>
<dbReference type="InterPro" id="IPR035976">
    <property type="entry name" value="Sushi/SCR/CCP_sf"/>
</dbReference>
<dbReference type="Pfam" id="PF00084">
    <property type="entry name" value="Sushi"/>
    <property type="match status" value="10"/>
</dbReference>
<keyword evidence="7" id="KW-0325">Glycoprotein</keyword>
<dbReference type="SMART" id="SM00032">
    <property type="entry name" value="CCP"/>
    <property type="match status" value="11"/>
</dbReference>
<keyword evidence="16" id="KW-1185">Reference proteome</keyword>
<dbReference type="Proteomes" id="UP000838412">
    <property type="component" value="Chromosome 8"/>
</dbReference>
<dbReference type="Pfam" id="PF00092">
    <property type="entry name" value="VWA"/>
    <property type="match status" value="1"/>
</dbReference>
<feature type="region of interest" description="Disordered" evidence="10">
    <location>
        <begin position="131"/>
        <end position="155"/>
    </location>
</feature>
<feature type="transmembrane region" description="Helical" evidence="11">
    <location>
        <begin position="204"/>
        <end position="226"/>
    </location>
</feature>
<dbReference type="OrthoDB" id="406096at2759"/>
<evidence type="ECO:0000256" key="2">
    <source>
        <dbReference type="ARBA" id="ARBA00022525"/>
    </source>
</evidence>
<keyword evidence="11" id="KW-0812">Transmembrane</keyword>
<evidence type="ECO:0000313" key="15">
    <source>
        <dbReference type="EMBL" id="CAH1271102.1"/>
    </source>
</evidence>
<dbReference type="CDD" id="cd00033">
    <property type="entry name" value="CCP"/>
    <property type="match status" value="9"/>
</dbReference>
<feature type="region of interest" description="Disordered" evidence="10">
    <location>
        <begin position="92"/>
        <end position="117"/>
    </location>
</feature>
<dbReference type="InterPro" id="IPR036465">
    <property type="entry name" value="vWFA_dom_sf"/>
</dbReference>
<dbReference type="InterPro" id="IPR002035">
    <property type="entry name" value="VWF_A"/>
</dbReference>
<feature type="domain" description="Sushi" evidence="14">
    <location>
        <begin position="995"/>
        <end position="1055"/>
    </location>
</feature>
<feature type="disulfide bond" evidence="8">
    <location>
        <begin position="816"/>
        <end position="833"/>
    </location>
</feature>
<feature type="domain" description="Sushi" evidence="14">
    <location>
        <begin position="739"/>
        <end position="805"/>
    </location>
</feature>
<dbReference type="FunFam" id="3.40.50.410:FF:000004">
    <property type="entry name" value="collagen alpha-6(VI) chain"/>
    <property type="match status" value="1"/>
</dbReference>
<comment type="subcellular location">
    <subcellularLocation>
        <location evidence="1">Secreted</location>
    </subcellularLocation>
</comment>
<evidence type="ECO:0000256" key="5">
    <source>
        <dbReference type="ARBA" id="ARBA00022737"/>
    </source>
</evidence>
<feature type="disulfide bond" evidence="9">
    <location>
        <begin position="1149"/>
        <end position="1176"/>
    </location>
</feature>
<evidence type="ECO:0000256" key="11">
    <source>
        <dbReference type="SAM" id="Phobius"/>
    </source>
</evidence>
<feature type="disulfide bond" evidence="9">
    <location>
        <begin position="866"/>
        <end position="909"/>
    </location>
</feature>
<feature type="region of interest" description="Disordered" evidence="10">
    <location>
        <begin position="1"/>
        <end position="58"/>
    </location>
</feature>
<dbReference type="CDD" id="cd01472">
    <property type="entry name" value="vWA_collagen"/>
    <property type="match status" value="1"/>
</dbReference>
<feature type="disulfide bond" evidence="9">
    <location>
        <begin position="1120"/>
        <end position="1163"/>
    </location>
</feature>
<dbReference type="SUPFAM" id="SSF57535">
    <property type="entry name" value="Complement control module/SCR domain"/>
    <property type="match status" value="10"/>
</dbReference>
<accession>A0A8K0F1F9</accession>
<evidence type="ECO:0000256" key="3">
    <source>
        <dbReference type="ARBA" id="ARBA00022659"/>
    </source>
</evidence>
<gene>
    <name evidence="15" type="primary">CSMD3</name>
    <name evidence="15" type="ORF">BLAG_LOCUS23207</name>
</gene>
<keyword evidence="8" id="KW-0245">EGF-like domain</keyword>
<dbReference type="EMBL" id="OV696693">
    <property type="protein sequence ID" value="CAH1271102.1"/>
    <property type="molecule type" value="Genomic_DNA"/>
</dbReference>
<feature type="domain" description="Sushi" evidence="14">
    <location>
        <begin position="1056"/>
        <end position="1117"/>
    </location>
</feature>
<feature type="domain" description="VWFA" evidence="13">
    <location>
        <begin position="1247"/>
        <end position="1413"/>
    </location>
</feature>
<dbReference type="Gene3D" id="2.10.25.10">
    <property type="entry name" value="Laminin"/>
    <property type="match status" value="1"/>
</dbReference>
<dbReference type="Gene3D" id="3.40.50.410">
    <property type="entry name" value="von Willebrand factor, type A domain"/>
    <property type="match status" value="1"/>
</dbReference>
<protein>
    <submittedName>
        <fullName evidence="15">CSMD3 protein</fullName>
    </submittedName>
</protein>
<evidence type="ECO:0000256" key="6">
    <source>
        <dbReference type="ARBA" id="ARBA00023157"/>
    </source>
</evidence>
<sequence>MSSSSDSHKLLTQARSPQGPTKAAWTTRCDHLLPRGDLTGSTRSRRTRSKPQHKTAATVPTEAIVQLSIRSARIERSFMWRDFHLPEELEAQTIETPNNIKGGDNEDIPTDPIQPQDRSNYQCVAVEEKDPPFGKEESQSKEIEHSVSVDSMEKEVQLKRHPSSDSLFTGKHIKPDAVWTPYGPPLYGFSSSLYPPRRKGPDTLVILAAIFYCLAALTAVVFAVLFKTNVVPLYTSPEPVPAWVQQFSPEMQRWYRLALAGGRDASAIQPPATVQWPTEVQPPGSVQQPTEAPTVEELCGNTSVPESLPDLRHGYFNCTTIAYYNIYVRMCRTKCHVGCQTTDAGLLFCNRGRWAPIEPEIVSTLVGVGRAADAMPNTDPRVFEYLGITDEIYADVARNLLMKLDEVPNLSLVGTYLNMVSQGNIIDFNMMRQMLIWVGPDIKEMVANLDFLELLSRLETFGASRRPVCRIVDCGQEFGILDHGKVNISTTTYKSEARVVCDRGYLPQHTALTCNATGQWNKAAVCDLVTCSQPEDPPHGSYQCQGHVFSDRCDVSCDVGYLPETDDTLGCSWTGNWTAFPRGNTTAMEHAVSSDVIIPKTLTCVIAECGNISMPAHGDVTCTGTAYGGTCHLTCHDGYERLSQKNFTCQVRGDTAQATWSGKPECTPVSCGAPPEFPNTAIQCASRHTYGDTCGVTCAEGYQGTNHQNVTCHSTGNWSLQTGAFQPVVGGTDLLCQKKDCGNLTVHTPANGSLTCNGTRYQDSCRLTCEPGYKVADESGHLFHSLYNFTCLASGQWNKKPKCVPSNYCRLNLHDCHPEHGICILTGHRHFSCRCRVGTVGNGTHCQRTPCPSFPIAEPSNGFFRCSIPGTSSTDAIQSANSTAAEYEVVCLLHCNPGYDRLIYAEYSCESNGNWTIPVDINSTGITPCLAVKCPDLSRPSRGGMTCSSGYEFRYPEACNFACEPGYELTLSSSPMRQCQTNATWSGNDAECIGIKCPDLSYPLNGGMTCDSGASFRYPESCNFTCVPGYQLTTEPVRHCQTNATWSEDDATCIGVQCPVLLTPTNGGMTCDNGSSFRHPENCSFTCNHGYEIHTGNDSRTCEADGTWSGSSASCRGVKCPDLPSLSNGQMLCNNGSSFRHPETCSYSCNHGYELQGSSDLVCGADGEWRGTPPSCQAVQCSPLSTPMNGGMACDNGSSFLYPETCTFTCNSGYQLSADSVSRTCRADRTWSGSDAVCIDLCEASSDLFFVLDGSGSVGSDNFEAVKQFVVNVVSAFDFSIGTRVGVVQYSSVNRLEFNLSSYANQTSTLNAINSITFLSGGTLTGDAMEFARQHADWGPLPIPRVMIVVTDGRSSDSVVAPAWALAADGVTVFAIGVAGYVHSQLLEITNNATDHVFELAEFMHLSENINQIVQALCNP</sequence>
<dbReference type="InterPro" id="IPR000436">
    <property type="entry name" value="Sushi_SCR_CCP_dom"/>
</dbReference>
<keyword evidence="6 8" id="KW-1015">Disulfide bond</keyword>
<dbReference type="FunFam" id="2.10.70.10:FF:000014">
    <property type="entry name" value="Membrane cofactor protein"/>
    <property type="match status" value="1"/>
</dbReference>
<feature type="domain" description="Sushi" evidence="14">
    <location>
        <begin position="669"/>
        <end position="738"/>
    </location>
</feature>
<feature type="domain" description="Sushi" evidence="14">
    <location>
        <begin position="932"/>
        <end position="994"/>
    </location>
</feature>
<feature type="domain" description="EGF-like" evidence="12">
    <location>
        <begin position="805"/>
        <end position="847"/>
    </location>
</feature>
<dbReference type="PANTHER" id="PTHR46748:SF1">
    <property type="entry name" value="IGGFC-BINDING PROTEIN N-TERMINAL DOMAIN-CONTAINING PROTEIN"/>
    <property type="match status" value="1"/>
</dbReference>
<dbReference type="PANTHER" id="PTHR46748">
    <property type="entry name" value="LRRNT DOMAIN-CONTAINING PROTEIN"/>
    <property type="match status" value="1"/>
</dbReference>
<feature type="disulfide bond" evidence="9">
    <location>
        <begin position="997"/>
        <end position="1040"/>
    </location>
</feature>
<dbReference type="GO" id="GO:0005576">
    <property type="term" value="C:extracellular region"/>
    <property type="evidence" value="ECO:0007669"/>
    <property type="project" value="UniProtKB-SubCell"/>
</dbReference>
<dbReference type="PROSITE" id="PS50026">
    <property type="entry name" value="EGF_3"/>
    <property type="match status" value="1"/>
</dbReference>
<keyword evidence="3 9" id="KW-0768">Sushi</keyword>
<keyword evidence="11" id="KW-1133">Transmembrane helix</keyword>
<proteinExistence type="predicted"/>
<evidence type="ECO:0000256" key="8">
    <source>
        <dbReference type="PROSITE-ProRule" id="PRU00076"/>
    </source>
</evidence>
<dbReference type="SMART" id="SM00327">
    <property type="entry name" value="VWA"/>
    <property type="match status" value="1"/>
</dbReference>
<feature type="disulfide bond" evidence="9">
    <location>
        <begin position="1026"/>
        <end position="1053"/>
    </location>
</feature>
<evidence type="ECO:0000259" key="14">
    <source>
        <dbReference type="PROSITE" id="PS50923"/>
    </source>
</evidence>
<keyword evidence="11" id="KW-0472">Membrane</keyword>
<keyword evidence="5" id="KW-0677">Repeat</keyword>
<keyword evidence="4" id="KW-0732">Signal</keyword>
<dbReference type="PROSITE" id="PS50234">
    <property type="entry name" value="VWFA"/>
    <property type="match status" value="1"/>
</dbReference>
<feature type="compositionally biased region" description="Basic residues" evidence="10">
    <location>
        <begin position="43"/>
        <end position="53"/>
    </location>
</feature>
<dbReference type="PROSITE" id="PS50923">
    <property type="entry name" value="SUSHI"/>
    <property type="match status" value="9"/>
</dbReference>
<evidence type="ECO:0000313" key="16">
    <source>
        <dbReference type="Proteomes" id="UP000838412"/>
    </source>
</evidence>
<feature type="domain" description="Sushi" evidence="14">
    <location>
        <begin position="864"/>
        <end position="931"/>
    </location>
</feature>
<keyword evidence="2" id="KW-0964">Secreted</keyword>
<evidence type="ECO:0000256" key="10">
    <source>
        <dbReference type="SAM" id="MobiDB-lite"/>
    </source>
</evidence>
<dbReference type="InterPro" id="IPR000742">
    <property type="entry name" value="EGF"/>
</dbReference>
<comment type="caution">
    <text evidence="8">Lacks conserved residue(s) required for the propagation of feature annotation.</text>
</comment>
<dbReference type="Gene3D" id="2.10.70.10">
    <property type="entry name" value="Complement Module, domain 1"/>
    <property type="match status" value="10"/>
</dbReference>
<dbReference type="PRINTS" id="PR00453">
    <property type="entry name" value="VWFADOMAIN"/>
</dbReference>
<evidence type="ECO:0000256" key="1">
    <source>
        <dbReference type="ARBA" id="ARBA00004613"/>
    </source>
</evidence>
<evidence type="ECO:0000259" key="12">
    <source>
        <dbReference type="PROSITE" id="PS50026"/>
    </source>
</evidence>
<dbReference type="SUPFAM" id="SSF53300">
    <property type="entry name" value="vWA-like"/>
    <property type="match status" value="1"/>
</dbReference>
<evidence type="ECO:0000256" key="4">
    <source>
        <dbReference type="ARBA" id="ARBA00022729"/>
    </source>
</evidence>
<feature type="domain" description="Sushi" evidence="14">
    <location>
        <begin position="607"/>
        <end position="668"/>
    </location>
</feature>
<feature type="domain" description="Sushi" evidence="14">
    <location>
        <begin position="1179"/>
        <end position="1240"/>
    </location>
</feature>
<reference evidence="15" key="1">
    <citation type="submission" date="2022-01" db="EMBL/GenBank/DDBJ databases">
        <authorList>
            <person name="Braso-Vives M."/>
        </authorList>
    </citation>
    <scope>NUCLEOTIDE SEQUENCE</scope>
</reference>
<name>A0A8K0F1F9_BRALA</name>
<feature type="domain" description="Sushi" evidence="14">
    <location>
        <begin position="1118"/>
        <end position="1178"/>
    </location>
</feature>
<evidence type="ECO:0000259" key="13">
    <source>
        <dbReference type="PROSITE" id="PS50234"/>
    </source>
</evidence>